<dbReference type="InterPro" id="IPR057253">
    <property type="entry name" value="CoiA-like_N"/>
</dbReference>
<evidence type="ECO:0000259" key="1">
    <source>
        <dbReference type="Pfam" id="PF25164"/>
    </source>
</evidence>
<dbReference type="RefSeq" id="WP_077659803.1">
    <property type="nucleotide sequence ID" value="NZ_CP040021.1"/>
</dbReference>
<feature type="domain" description="Competence protein CoiA-like N-terminal" evidence="1">
    <location>
        <begin position="7"/>
        <end position="49"/>
    </location>
</feature>
<name>A0AB36JTL4_9GAMM</name>
<dbReference type="Pfam" id="PF25164">
    <property type="entry name" value="CoiA_N"/>
    <property type="match status" value="1"/>
</dbReference>
<protein>
    <submittedName>
        <fullName evidence="2">CoiA-like domain protein</fullName>
    </submittedName>
</protein>
<sequence>MQLALVNEKKLEAFPKGRGFCPICGAEAIAKCGPRVMHHWAHLRKRNCDPWWENETPWHREWKNRFPLECREVSHVAEDGEIHRADIKTPTGIVIEVQHSSMTDAERISREEFYKNLVWVIDGSVFKDNFDIYHMLPDPRSELAQDLVWSKAKRHMHGANTGIFFRLSEAVEEYPEVTKSTLRGGRIHGIYDIEEEVTESYNGYHQYDWVRPRKTWLDANCPVYIDFGDEYLVKLEIYDESSLKCIRLVSKLKFVHDAMTESDAKNIATRFYPINKGQP</sequence>
<dbReference type="EMBL" id="MUEK01000028">
    <property type="protein sequence ID" value="OOE37579.1"/>
    <property type="molecule type" value="Genomic_DNA"/>
</dbReference>
<dbReference type="AlphaFoldDB" id="A0AB36JTL4"/>
<evidence type="ECO:0000313" key="2">
    <source>
        <dbReference type="EMBL" id="OOE37579.1"/>
    </source>
</evidence>
<comment type="caution">
    <text evidence="2">The sequence shown here is derived from an EMBL/GenBank/DDBJ whole genome shotgun (WGS) entry which is preliminary data.</text>
</comment>
<organism evidence="2 3">
    <name type="scientific">Salinivibrio kushneri</name>
    <dbReference type="NCBI Taxonomy" id="1908198"/>
    <lineage>
        <taxon>Bacteria</taxon>
        <taxon>Pseudomonadati</taxon>
        <taxon>Pseudomonadota</taxon>
        <taxon>Gammaproteobacteria</taxon>
        <taxon>Vibrionales</taxon>
        <taxon>Vibrionaceae</taxon>
        <taxon>Salinivibrio</taxon>
    </lineage>
</organism>
<keyword evidence="3" id="KW-1185">Reference proteome</keyword>
<gene>
    <name evidence="2" type="ORF">BZG00_15530</name>
</gene>
<accession>A0AB36JTL4</accession>
<proteinExistence type="predicted"/>
<dbReference type="Proteomes" id="UP000189021">
    <property type="component" value="Unassembled WGS sequence"/>
</dbReference>
<evidence type="ECO:0000313" key="3">
    <source>
        <dbReference type="Proteomes" id="UP000189021"/>
    </source>
</evidence>
<reference evidence="2 3" key="1">
    <citation type="journal article" date="2017" name="Genome Announc.">
        <title>Draft Genome Sequences of Salinivibrio proteolyticus, Salinivibrio sharmensis, Salinivibrio siamensis, Salinivibrio costicola subsp. alcaliphilus, Salinivibrio costicola subsp. vallismortis, and 29 New Isolates Belonging to the Genus Salinivibrio.</title>
        <authorList>
            <person name="Lopez-Hermoso C."/>
            <person name="de la Haba R.R."/>
            <person name="Sanchez-Porro C."/>
            <person name="Bayliss S.C."/>
            <person name="Feil E.J."/>
            <person name="Ventosa A."/>
        </authorList>
    </citation>
    <scope>NUCLEOTIDE SEQUENCE [LARGE SCALE GENOMIC DNA]</scope>
    <source>
        <strain evidence="2 3">AL184</strain>
    </source>
</reference>